<evidence type="ECO:0000256" key="1">
    <source>
        <dbReference type="ARBA" id="ARBA00022723"/>
    </source>
</evidence>
<dbReference type="InterPro" id="IPR001841">
    <property type="entry name" value="Znf_RING"/>
</dbReference>
<dbReference type="SMART" id="SM00336">
    <property type="entry name" value="BBOX"/>
    <property type="match status" value="1"/>
</dbReference>
<evidence type="ECO:0000259" key="6">
    <source>
        <dbReference type="PROSITE" id="PS50119"/>
    </source>
</evidence>
<dbReference type="SUPFAM" id="SSF57850">
    <property type="entry name" value="RING/U-box"/>
    <property type="match status" value="1"/>
</dbReference>
<proteinExistence type="predicted"/>
<dbReference type="Proteomes" id="UP001652640">
    <property type="component" value="Chromosome 28"/>
</dbReference>
<keyword evidence="2 4" id="KW-0863">Zinc-finger</keyword>
<dbReference type="GeneID" id="110122624"/>
<dbReference type="InterPro" id="IPR017907">
    <property type="entry name" value="Znf_RING_CS"/>
</dbReference>
<accession>A0ABM4HD49</accession>
<dbReference type="InterPro" id="IPR043136">
    <property type="entry name" value="B30.2/SPRY_sf"/>
</dbReference>
<evidence type="ECO:0000313" key="9">
    <source>
        <dbReference type="RefSeq" id="XP_070313501.1"/>
    </source>
</evidence>
<dbReference type="PRINTS" id="PR01407">
    <property type="entry name" value="BUTYPHLNCDUF"/>
</dbReference>
<keyword evidence="3" id="KW-0862">Zinc</keyword>
<feature type="domain" description="B30.2/SPRY" evidence="7">
    <location>
        <begin position="268"/>
        <end position="465"/>
    </location>
</feature>
<dbReference type="Pfam" id="PF15227">
    <property type="entry name" value="zf-C3HC4_4"/>
    <property type="match status" value="1"/>
</dbReference>
<dbReference type="Gene3D" id="3.30.160.60">
    <property type="entry name" value="Classic Zinc Finger"/>
    <property type="match status" value="1"/>
</dbReference>
<protein>
    <submittedName>
        <fullName evidence="9">Tripartite motif-containing protein 64-like</fullName>
    </submittedName>
</protein>
<dbReference type="InterPro" id="IPR001870">
    <property type="entry name" value="B30.2/SPRY"/>
</dbReference>
<keyword evidence="1" id="KW-0479">Metal-binding</keyword>
<name>A0ABM4HD49_ODOVR</name>
<evidence type="ECO:0000259" key="5">
    <source>
        <dbReference type="PROSITE" id="PS50089"/>
    </source>
</evidence>
<dbReference type="Pfam" id="PF00643">
    <property type="entry name" value="zf-B_box"/>
    <property type="match status" value="1"/>
</dbReference>
<dbReference type="SUPFAM" id="SSF57845">
    <property type="entry name" value="B-box zinc-binding domain"/>
    <property type="match status" value="1"/>
</dbReference>
<dbReference type="RefSeq" id="XP_070313501.1">
    <property type="nucleotide sequence ID" value="XM_070457400.1"/>
</dbReference>
<keyword evidence="8" id="KW-1185">Reference proteome</keyword>
<dbReference type="SUPFAM" id="SSF49899">
    <property type="entry name" value="Concanavalin A-like lectins/glucanases"/>
    <property type="match status" value="1"/>
</dbReference>
<dbReference type="InterPro" id="IPR003877">
    <property type="entry name" value="SPRY_dom"/>
</dbReference>
<dbReference type="InterPro" id="IPR003879">
    <property type="entry name" value="Butyrophylin_SPRY"/>
</dbReference>
<dbReference type="PROSITE" id="PS50119">
    <property type="entry name" value="ZF_BBOX"/>
    <property type="match status" value="1"/>
</dbReference>
<evidence type="ECO:0000259" key="7">
    <source>
        <dbReference type="PROSITE" id="PS50188"/>
    </source>
</evidence>
<gene>
    <name evidence="9" type="primary">LOC110122624</name>
</gene>
<dbReference type="PROSITE" id="PS50089">
    <property type="entry name" value="ZF_RING_2"/>
    <property type="match status" value="1"/>
</dbReference>
<dbReference type="InterPro" id="IPR013083">
    <property type="entry name" value="Znf_RING/FYVE/PHD"/>
</dbReference>
<evidence type="ECO:0000256" key="2">
    <source>
        <dbReference type="ARBA" id="ARBA00022771"/>
    </source>
</evidence>
<dbReference type="Gene3D" id="3.30.40.10">
    <property type="entry name" value="Zinc/RING finger domain, C3HC4 (zinc finger)"/>
    <property type="match status" value="1"/>
</dbReference>
<dbReference type="PROSITE" id="PS00518">
    <property type="entry name" value="ZF_RING_1"/>
    <property type="match status" value="1"/>
</dbReference>
<dbReference type="SMART" id="SM00184">
    <property type="entry name" value="RING"/>
    <property type="match status" value="1"/>
</dbReference>
<reference evidence="9" key="2">
    <citation type="submission" date="2025-08" db="UniProtKB">
        <authorList>
            <consortium name="RefSeq"/>
        </authorList>
    </citation>
    <scope>IDENTIFICATION</scope>
    <source>
        <tissue evidence="9">Tongue muscle</tissue>
    </source>
</reference>
<evidence type="ECO:0000256" key="4">
    <source>
        <dbReference type="PROSITE-ProRule" id="PRU00024"/>
    </source>
</evidence>
<dbReference type="SMART" id="SM00449">
    <property type="entry name" value="SPRY"/>
    <property type="match status" value="1"/>
</dbReference>
<reference evidence="8" key="1">
    <citation type="journal article" date="2022" name="J. Hered.">
        <title>A De Novo Chromosome-Level Genome Assembly of the White-Tailed Deer, Odocoileus Virginianus.</title>
        <authorList>
            <person name="London E.W."/>
            <person name="Roca A.L."/>
            <person name="Novakofski J.E."/>
            <person name="Mateus-Pinilla N.E."/>
        </authorList>
    </citation>
    <scope>NUCLEOTIDE SEQUENCE [LARGE SCALE GENOMIC DNA]</scope>
</reference>
<evidence type="ECO:0000256" key="3">
    <source>
        <dbReference type="ARBA" id="ARBA00022833"/>
    </source>
</evidence>
<dbReference type="PANTHER" id="PTHR24103">
    <property type="entry name" value="E3 UBIQUITIN-PROTEIN LIGASE TRIM"/>
    <property type="match status" value="1"/>
</dbReference>
<dbReference type="InterPro" id="IPR000315">
    <property type="entry name" value="Znf_B-box"/>
</dbReference>
<evidence type="ECO:0000313" key="8">
    <source>
        <dbReference type="Proteomes" id="UP001652640"/>
    </source>
</evidence>
<dbReference type="InterPro" id="IPR013320">
    <property type="entry name" value="ConA-like_dom_sf"/>
</dbReference>
<dbReference type="Pfam" id="PF00622">
    <property type="entry name" value="SPRY"/>
    <property type="match status" value="1"/>
</dbReference>
<organism evidence="8 9">
    <name type="scientific">Odocoileus virginianus</name>
    <name type="common">White-tailed deer</name>
    <dbReference type="NCBI Taxonomy" id="9874"/>
    <lineage>
        <taxon>Eukaryota</taxon>
        <taxon>Metazoa</taxon>
        <taxon>Chordata</taxon>
        <taxon>Craniata</taxon>
        <taxon>Vertebrata</taxon>
        <taxon>Euteleostomi</taxon>
        <taxon>Mammalia</taxon>
        <taxon>Eutheria</taxon>
        <taxon>Laurasiatheria</taxon>
        <taxon>Artiodactyla</taxon>
        <taxon>Ruminantia</taxon>
        <taxon>Pecora</taxon>
        <taxon>Cervidae</taxon>
        <taxon>Odocoileinae</taxon>
        <taxon>Odocoileus</taxon>
    </lineage>
</organism>
<dbReference type="Gene3D" id="2.60.120.920">
    <property type="match status" value="1"/>
</dbReference>
<feature type="domain" description="B box-type" evidence="6">
    <location>
        <begin position="88"/>
        <end position="129"/>
    </location>
</feature>
<dbReference type="InterPro" id="IPR050143">
    <property type="entry name" value="TRIM/RBCC"/>
</dbReference>
<sequence length="467" mass="53246">MDSDELEAFQQELTCSICMNCFLDPVTIDCGHSFCRPCLSLCWEEGQTPRSCPECRGISERPHFKTNIALKRLASLARQARADHDHCSEEQICETHQEARGLFCEADQTLLCGPCSERPEHAAHSHSPIHRAAEESREKLVKRMRSLWKLREEMQISLNQEANKTQSFENYVALRKVMITVLYQRIPLLLHEDEKLHLEALEREGKEICQQLKESVLRMTQQGESLKEVYRELTAMCHKPDTELLQSLGRVPSCRIESAQLLLPQPVLPELSVWPIPGLIDWLRQFQVYTVLHNERVTHHLPMFEDLRCLLAGPDGPGVDNTPPRSKYFLAWGAESFTSGQHYWEVDVAGCCTWAIGLCSDSWARESGMALDSKGIFLLLCIKENSQYNLFTSFPLLPQYVKKPLGQVGMFLDYEGGILSFFNVANSSLICSFLYCSFSSPLKPFLCSRYPRPEVKTLTLGVRNVNN</sequence>
<feature type="domain" description="RING-type" evidence="5">
    <location>
        <begin position="15"/>
        <end position="56"/>
    </location>
</feature>
<dbReference type="PROSITE" id="PS50188">
    <property type="entry name" value="B302_SPRY"/>
    <property type="match status" value="1"/>
</dbReference>